<keyword evidence="2" id="KW-0285">Flavoprotein</keyword>
<evidence type="ECO:0000256" key="2">
    <source>
        <dbReference type="ARBA" id="ARBA00022630"/>
    </source>
</evidence>
<dbReference type="PANTHER" id="PTHR42887:SF1">
    <property type="entry name" value="BLR3961 PROTEIN"/>
    <property type="match status" value="1"/>
</dbReference>
<organism evidence="6 7">
    <name type="scientific">Roseibium aggregatum</name>
    <dbReference type="NCBI Taxonomy" id="187304"/>
    <lineage>
        <taxon>Bacteria</taxon>
        <taxon>Pseudomonadati</taxon>
        <taxon>Pseudomonadota</taxon>
        <taxon>Alphaproteobacteria</taxon>
        <taxon>Hyphomicrobiales</taxon>
        <taxon>Stappiaceae</taxon>
        <taxon>Roseibium</taxon>
    </lineage>
</organism>
<dbReference type="SUPFAM" id="SSF51905">
    <property type="entry name" value="FAD/NAD(P)-binding domain"/>
    <property type="match status" value="1"/>
</dbReference>
<dbReference type="RefSeq" id="WP_207138377.1">
    <property type="nucleotide sequence ID" value="NZ_JAEKJZ010000001.1"/>
</dbReference>
<dbReference type="Gene3D" id="2.40.30.10">
    <property type="entry name" value="Translation factors"/>
    <property type="match status" value="1"/>
</dbReference>
<dbReference type="PANTHER" id="PTHR42887">
    <property type="entry name" value="OS12G0638800 PROTEIN"/>
    <property type="match status" value="1"/>
</dbReference>
<evidence type="ECO:0000256" key="3">
    <source>
        <dbReference type="ARBA" id="ARBA00022827"/>
    </source>
</evidence>
<dbReference type="EMBL" id="JAEKJZ010000001">
    <property type="protein sequence ID" value="MBN9668941.1"/>
    <property type="molecule type" value="Genomic_DNA"/>
</dbReference>
<dbReference type="NCBIfam" id="TIGR03862">
    <property type="entry name" value="flavo_PP4765"/>
    <property type="match status" value="1"/>
</dbReference>
<feature type="domain" description="RsdA/BaiN/AoA(So)-like Rossmann fold-like" evidence="4">
    <location>
        <begin position="3"/>
        <end position="392"/>
    </location>
</feature>
<evidence type="ECO:0000256" key="1">
    <source>
        <dbReference type="ARBA" id="ARBA00001974"/>
    </source>
</evidence>
<dbReference type="Gene3D" id="1.10.8.260">
    <property type="entry name" value="HI0933 insert domain-like"/>
    <property type="match status" value="1"/>
</dbReference>
<dbReference type="InterPro" id="IPR023166">
    <property type="entry name" value="BaiN-like_dom_sf"/>
</dbReference>
<feature type="domain" description="RsdA/BaiN/AoA(So)-like insert" evidence="5">
    <location>
        <begin position="191"/>
        <end position="340"/>
    </location>
</feature>
<dbReference type="Gene3D" id="3.50.50.60">
    <property type="entry name" value="FAD/NAD(P)-binding domain"/>
    <property type="match status" value="1"/>
</dbReference>
<dbReference type="AlphaFoldDB" id="A0A939E8Q9"/>
<dbReference type="PRINTS" id="PR00411">
    <property type="entry name" value="PNDRDTASEI"/>
</dbReference>
<gene>
    <name evidence="6" type="ORF">JF539_01245</name>
</gene>
<proteinExistence type="predicted"/>
<evidence type="ECO:0000313" key="7">
    <source>
        <dbReference type="Proteomes" id="UP000664096"/>
    </source>
</evidence>
<accession>A0A939E8Q9</accession>
<dbReference type="InterPro" id="IPR022460">
    <property type="entry name" value="Flavoprotein_PP4765"/>
</dbReference>
<evidence type="ECO:0000313" key="6">
    <source>
        <dbReference type="EMBL" id="MBN9668941.1"/>
    </source>
</evidence>
<dbReference type="SUPFAM" id="SSF160996">
    <property type="entry name" value="HI0933 insert domain-like"/>
    <property type="match status" value="1"/>
</dbReference>
<dbReference type="Pfam" id="PF03486">
    <property type="entry name" value="HI0933_like"/>
    <property type="match status" value="1"/>
</dbReference>
<sequence length="407" mass="43670">MLDVLIIGAGPCGLYAADRLSQEGFHVTVVDRMPSPARKFLMAGRGGLNLTHGEDLDRFLGRYRQAEVFLAPMIRDFPPAALRTWCHGLGEDTFVGSSGRVFPKSMKASPLLRSWLRQLGENGVTLLLRHRLAGFDTDGTPLLQAENRAPRRVEARAVLLALGGASWPKLGSDAAWVPLLESKGIAVNRFQPANCGFLIDWSPYLRDRFAGSPLKRIALSFAGRTVPGEAVISEKGLEGGAVYALSAEIRDAIDQQGSADLRLDLRPGLSAGEIEDRLARPRGKQSNATFLKKALKLAPVEQALLREAGPLPSGPADLAKRIKALPLTCSAPYGIERAISSAGGIRLEEVETSLMLKKLPGVFAAGEMLAWEAPTGGYLLQACFATAHRAAAGIADYLKTGTGRQSQ</sequence>
<dbReference type="Pfam" id="PF22780">
    <property type="entry name" value="HI0933_like_1st"/>
    <property type="match status" value="1"/>
</dbReference>
<evidence type="ECO:0000259" key="5">
    <source>
        <dbReference type="Pfam" id="PF22780"/>
    </source>
</evidence>
<dbReference type="InterPro" id="IPR055178">
    <property type="entry name" value="RsdA/BaiN/AoA(So)-like_dom"/>
</dbReference>
<evidence type="ECO:0000259" key="4">
    <source>
        <dbReference type="Pfam" id="PF03486"/>
    </source>
</evidence>
<dbReference type="InterPro" id="IPR036188">
    <property type="entry name" value="FAD/NAD-bd_sf"/>
</dbReference>
<name>A0A939E8Q9_9HYPH</name>
<dbReference type="NCBIfam" id="TIGR00275">
    <property type="entry name" value="aminoacetone oxidase family FAD-binding enzyme"/>
    <property type="match status" value="1"/>
</dbReference>
<keyword evidence="3" id="KW-0274">FAD</keyword>
<dbReference type="InterPro" id="IPR057661">
    <property type="entry name" value="RsdA/BaiN/AoA(So)_Rossmann"/>
</dbReference>
<dbReference type="Proteomes" id="UP000664096">
    <property type="component" value="Unassembled WGS sequence"/>
</dbReference>
<dbReference type="InterPro" id="IPR004792">
    <property type="entry name" value="BaiN-like"/>
</dbReference>
<comment type="cofactor">
    <cofactor evidence="1">
        <name>FAD</name>
        <dbReference type="ChEBI" id="CHEBI:57692"/>
    </cofactor>
</comment>
<protein>
    <submittedName>
        <fullName evidence="6">TIGR03862 family flavoprotein</fullName>
    </submittedName>
</protein>
<comment type="caution">
    <text evidence="6">The sequence shown here is derived from an EMBL/GenBank/DDBJ whole genome shotgun (WGS) entry which is preliminary data.</text>
</comment>
<reference evidence="6" key="1">
    <citation type="submission" date="2020-12" db="EMBL/GenBank/DDBJ databases">
        <title>Oil enriched cultivation method for isolating marine PHA-producing bacteria.</title>
        <authorList>
            <person name="Zheng W."/>
            <person name="Yu S."/>
            <person name="Huang Y."/>
        </authorList>
    </citation>
    <scope>NUCLEOTIDE SEQUENCE</scope>
    <source>
        <strain evidence="6">SY-2-12</strain>
    </source>
</reference>